<dbReference type="EMBL" id="BMWV01000013">
    <property type="protein sequence ID" value="GGY59445.1"/>
    <property type="molecule type" value="Genomic_DNA"/>
</dbReference>
<protein>
    <submittedName>
        <fullName evidence="3">NUDIX hydrolase</fullName>
    </submittedName>
</protein>
<dbReference type="OrthoDB" id="6934663at2"/>
<evidence type="ECO:0000313" key="2">
    <source>
        <dbReference type="EMBL" id="GGY59445.1"/>
    </source>
</evidence>
<dbReference type="GO" id="GO:0016787">
    <property type="term" value="F:hydrolase activity"/>
    <property type="evidence" value="ECO:0007669"/>
    <property type="project" value="UniProtKB-KW"/>
</dbReference>
<dbReference type="InterPro" id="IPR000086">
    <property type="entry name" value="NUDIX_hydrolase_dom"/>
</dbReference>
<sequence>MPQLHPCPDDDGNPVVIRMPSTPTALAAWQESARLATVIPGGALPDAINGIPLAPWSTVPDSPAGWAALADRALLEEPPFVLPAGMSAAAGAVIVEDDGRVWLVAPSNRFGGYSATFPKGRTDSGATLHCTAIRETFEEAGLQVQLVAFLADCRRTLTYTRYYIARRIGGTPAAMGWETQAVHLVPIAQLDRVATHHNDFPVIKAAREWIEAHLR</sequence>
<dbReference type="RefSeq" id="WP_131146351.1">
    <property type="nucleotide sequence ID" value="NZ_BMWV01000013.1"/>
</dbReference>
<evidence type="ECO:0000259" key="1">
    <source>
        <dbReference type="PROSITE" id="PS51462"/>
    </source>
</evidence>
<organism evidence="2 5">
    <name type="scientific">Pseudoduganella albidiflava</name>
    <dbReference type="NCBI Taxonomy" id="321983"/>
    <lineage>
        <taxon>Bacteria</taxon>
        <taxon>Pseudomonadati</taxon>
        <taxon>Pseudomonadota</taxon>
        <taxon>Betaproteobacteria</taxon>
        <taxon>Burkholderiales</taxon>
        <taxon>Oxalobacteraceae</taxon>
        <taxon>Telluria group</taxon>
        <taxon>Pseudoduganella</taxon>
    </lineage>
</organism>
<gene>
    <name evidence="3" type="ORF">EYF70_16300</name>
    <name evidence="2" type="ORF">GCM10007387_47390</name>
</gene>
<reference evidence="2" key="1">
    <citation type="journal article" date="2014" name="Int. J. Syst. Evol. Microbiol.">
        <title>Complete genome sequence of Corynebacterium casei LMG S-19264T (=DSM 44701T), isolated from a smear-ripened cheese.</title>
        <authorList>
            <consortium name="US DOE Joint Genome Institute (JGI-PGF)"/>
            <person name="Walter F."/>
            <person name="Albersmeier A."/>
            <person name="Kalinowski J."/>
            <person name="Ruckert C."/>
        </authorList>
    </citation>
    <scope>NUCLEOTIDE SEQUENCE</scope>
    <source>
        <strain evidence="2">KCTC 12343</strain>
    </source>
</reference>
<dbReference type="Proteomes" id="UP000292307">
    <property type="component" value="Chromosome"/>
</dbReference>
<accession>A0A411WZU0</accession>
<reference evidence="2" key="3">
    <citation type="submission" date="2022-12" db="EMBL/GenBank/DDBJ databases">
        <authorList>
            <person name="Sun Q."/>
            <person name="Kim S."/>
        </authorList>
    </citation>
    <scope>NUCLEOTIDE SEQUENCE</scope>
    <source>
        <strain evidence="2">KCTC 12343</strain>
    </source>
</reference>
<dbReference type="EMBL" id="CP036401">
    <property type="protein sequence ID" value="QBI02236.1"/>
    <property type="molecule type" value="Genomic_DNA"/>
</dbReference>
<proteinExistence type="predicted"/>
<feature type="domain" description="Nudix hydrolase" evidence="1">
    <location>
        <begin position="85"/>
        <end position="208"/>
    </location>
</feature>
<dbReference type="SUPFAM" id="SSF55811">
    <property type="entry name" value="Nudix"/>
    <property type="match status" value="1"/>
</dbReference>
<keyword evidence="4" id="KW-1185">Reference proteome</keyword>
<dbReference type="AlphaFoldDB" id="A0A411WZU0"/>
<keyword evidence="3" id="KW-0378">Hydrolase</keyword>
<dbReference type="InterPro" id="IPR015797">
    <property type="entry name" value="NUDIX_hydrolase-like_dom_sf"/>
</dbReference>
<evidence type="ECO:0000313" key="3">
    <source>
        <dbReference type="EMBL" id="QBI02236.1"/>
    </source>
</evidence>
<dbReference type="Proteomes" id="UP000628442">
    <property type="component" value="Unassembled WGS sequence"/>
</dbReference>
<dbReference type="Pfam" id="PF00293">
    <property type="entry name" value="NUDIX"/>
    <property type="match status" value="1"/>
</dbReference>
<evidence type="ECO:0000313" key="4">
    <source>
        <dbReference type="Proteomes" id="UP000292307"/>
    </source>
</evidence>
<name>A0A411WZU0_9BURK</name>
<dbReference type="Gene3D" id="3.90.79.10">
    <property type="entry name" value="Nucleoside Triphosphate Pyrophosphohydrolase"/>
    <property type="match status" value="1"/>
</dbReference>
<dbReference type="PROSITE" id="PS51462">
    <property type="entry name" value="NUDIX"/>
    <property type="match status" value="1"/>
</dbReference>
<evidence type="ECO:0000313" key="5">
    <source>
        <dbReference type="Proteomes" id="UP000628442"/>
    </source>
</evidence>
<reference evidence="3 4" key="2">
    <citation type="submission" date="2019-02" db="EMBL/GenBank/DDBJ databases">
        <title>Draft Genome Sequences of Six Type Strains of the Genus Massilia.</title>
        <authorList>
            <person name="Miess H."/>
            <person name="Frediansyhah A."/>
            <person name="Gross H."/>
        </authorList>
    </citation>
    <scope>NUCLEOTIDE SEQUENCE [LARGE SCALE GENOMIC DNA]</scope>
    <source>
        <strain evidence="3 4">DSM 17472</strain>
    </source>
</reference>